<protein>
    <submittedName>
        <fullName evidence="2">SMI1/KNR4 family protein</fullName>
    </submittedName>
</protein>
<dbReference type="EMBL" id="JBHSFE010000011">
    <property type="protein sequence ID" value="MFC4608906.1"/>
    <property type="molecule type" value="Genomic_DNA"/>
</dbReference>
<dbReference type="Gene3D" id="3.40.1580.10">
    <property type="entry name" value="SMI1/KNR4-like"/>
    <property type="match status" value="1"/>
</dbReference>
<reference evidence="3" key="1">
    <citation type="journal article" date="2019" name="Int. J. Syst. Evol. Microbiol.">
        <title>The Global Catalogue of Microorganisms (GCM) 10K type strain sequencing project: providing services to taxonomists for standard genome sequencing and annotation.</title>
        <authorList>
            <consortium name="The Broad Institute Genomics Platform"/>
            <consortium name="The Broad Institute Genome Sequencing Center for Infectious Disease"/>
            <person name="Wu L."/>
            <person name="Ma J."/>
        </authorList>
    </citation>
    <scope>NUCLEOTIDE SEQUENCE [LARGE SCALE GENOMIC DNA]</scope>
    <source>
        <strain evidence="3">CGMCC 4.7139</strain>
    </source>
</reference>
<dbReference type="Pfam" id="PF09346">
    <property type="entry name" value="SMI1_KNR4"/>
    <property type="match status" value="1"/>
</dbReference>
<dbReference type="Proteomes" id="UP001595993">
    <property type="component" value="Unassembled WGS sequence"/>
</dbReference>
<evidence type="ECO:0000259" key="1">
    <source>
        <dbReference type="Pfam" id="PF09346"/>
    </source>
</evidence>
<accession>A0ABV9G3L5</accession>
<sequence length="176" mass="19919">MINWPVEMQRMREAKERVRESDVEDLWRFEEPRPPSEPERLREVVQRLGHDLDSEYVSFLLEADGWPALMQDVDLFGTEELLGSPAMDTARSLVKTLEPEGLASSRLDPDALLPIAASTTTIDFFVMPVVRGGAPAPVIWIAGAEVERYSSFADFFRHMIDENIGEAEILRADNSE</sequence>
<dbReference type="InterPro" id="IPR037883">
    <property type="entry name" value="Knr4/Smi1-like_sf"/>
</dbReference>
<dbReference type="InterPro" id="IPR018958">
    <property type="entry name" value="Knr4/Smi1-like_dom"/>
</dbReference>
<feature type="domain" description="Knr4/Smi1-like" evidence="1">
    <location>
        <begin position="38"/>
        <end position="157"/>
    </location>
</feature>
<dbReference type="RefSeq" id="WP_381195020.1">
    <property type="nucleotide sequence ID" value="NZ_JBHSFE010000011.1"/>
</dbReference>
<comment type="caution">
    <text evidence="2">The sequence shown here is derived from an EMBL/GenBank/DDBJ whole genome shotgun (WGS) entry which is preliminary data.</text>
</comment>
<name>A0ABV9G3L5_9ACTN</name>
<proteinExistence type="predicted"/>
<organism evidence="2 3">
    <name type="scientific">Streptomyces maoxianensis</name>
    <dbReference type="NCBI Taxonomy" id="1459942"/>
    <lineage>
        <taxon>Bacteria</taxon>
        <taxon>Bacillati</taxon>
        <taxon>Actinomycetota</taxon>
        <taxon>Actinomycetes</taxon>
        <taxon>Kitasatosporales</taxon>
        <taxon>Streptomycetaceae</taxon>
        <taxon>Streptomyces</taxon>
    </lineage>
</organism>
<evidence type="ECO:0000313" key="2">
    <source>
        <dbReference type="EMBL" id="MFC4608906.1"/>
    </source>
</evidence>
<evidence type="ECO:0000313" key="3">
    <source>
        <dbReference type="Proteomes" id="UP001595993"/>
    </source>
</evidence>
<keyword evidence="3" id="KW-1185">Reference proteome</keyword>
<gene>
    <name evidence="2" type="ORF">ACFO9E_13915</name>
</gene>
<dbReference type="SUPFAM" id="SSF160631">
    <property type="entry name" value="SMI1/KNR4-like"/>
    <property type="match status" value="1"/>
</dbReference>